<dbReference type="STRING" id="1307761.L21SP2_1042"/>
<keyword evidence="5" id="KW-1185">Reference proteome</keyword>
<dbReference type="KEGG" id="slr:L21SP2_1042"/>
<feature type="domain" description="Class II Histidinyl-tRNA synthetase (HisRS)-like catalytic core" evidence="3">
    <location>
        <begin position="18"/>
        <end position="342"/>
    </location>
</feature>
<name>V5WF82_9SPIO</name>
<dbReference type="RefSeq" id="WP_024267388.1">
    <property type="nucleotide sequence ID" value="NC_023035.1"/>
</dbReference>
<feature type="binding site" evidence="1">
    <location>
        <position position="130"/>
    </location>
    <ligand>
        <name>L-histidine</name>
        <dbReference type="ChEBI" id="CHEBI:57595"/>
    </ligand>
</feature>
<keyword evidence="4" id="KW-0328">Glycosyltransferase</keyword>
<feature type="binding site" evidence="1">
    <location>
        <position position="126"/>
    </location>
    <ligand>
        <name>L-histidine</name>
        <dbReference type="ChEBI" id="CHEBI:57595"/>
    </ligand>
</feature>
<feature type="binding site" evidence="1">
    <location>
        <begin position="296"/>
        <end position="297"/>
    </location>
    <ligand>
        <name>L-histidine</name>
        <dbReference type="ChEBI" id="CHEBI:57595"/>
    </ligand>
</feature>
<dbReference type="GO" id="GO:0004821">
    <property type="term" value="F:histidine-tRNA ligase activity"/>
    <property type="evidence" value="ECO:0007669"/>
    <property type="project" value="TreeGrafter"/>
</dbReference>
<evidence type="ECO:0000259" key="3">
    <source>
        <dbReference type="Pfam" id="PF13393"/>
    </source>
</evidence>
<dbReference type="PANTHER" id="PTHR43707:SF1">
    <property type="entry name" value="HISTIDINE--TRNA LIGASE, MITOCHONDRIAL-RELATED"/>
    <property type="match status" value="1"/>
</dbReference>
<organism evidence="4 5">
    <name type="scientific">Salinispira pacifica</name>
    <dbReference type="NCBI Taxonomy" id="1307761"/>
    <lineage>
        <taxon>Bacteria</taxon>
        <taxon>Pseudomonadati</taxon>
        <taxon>Spirochaetota</taxon>
        <taxon>Spirochaetia</taxon>
        <taxon>Spirochaetales</taxon>
        <taxon>Spirochaetaceae</taxon>
        <taxon>Salinispira</taxon>
    </lineage>
</organism>
<dbReference type="AlphaFoldDB" id="V5WF82"/>
<dbReference type="InterPro" id="IPR041715">
    <property type="entry name" value="HisRS-like_core"/>
</dbReference>
<sequence>MNTKAMLQLPPGSAGLFLEEAARHQQAIDVTNRLYSQWGYTIVQTPMVDFFDAHSHMLTAAEQSRLYRLIGRDGEVLMLRSDITIFLLKHFQSLLKGAEFPVRLAYSDSILRHEDSIDISRNEHYQSGAELIGGEIMDSDLEILLMLSEQLNALGLERPAVHIGSRRIFNQIFKEIESRSLLREIEAAILERDWKAVEPLTSDIFDAETARTIGRLFSMISDIHSPPGNSGETGSEAEKDRLKELMSLAEDPRIAQLAPGISGDISYLGELCSTVSEYFPRMQFRVDLSEIGQRHYYSGMVFQVYASGIPYGIASGGRYDDLIEEMGMSSGAVGFSIMLSALGGMNPQGNPSEPRRLSREEPEMNFRSRYEKAREMRKNGGSVCL</sequence>
<dbReference type="EC" id="2.4.2.17" evidence="4"/>
<dbReference type="GO" id="GO:0005737">
    <property type="term" value="C:cytoplasm"/>
    <property type="evidence" value="ECO:0007669"/>
    <property type="project" value="InterPro"/>
</dbReference>
<dbReference type="GO" id="GO:0003879">
    <property type="term" value="F:ATP phosphoribosyltransferase activity"/>
    <property type="evidence" value="ECO:0007669"/>
    <property type="project" value="UniProtKB-EC"/>
</dbReference>
<gene>
    <name evidence="4" type="ORF">L21SP2_1042</name>
</gene>
<evidence type="ECO:0000256" key="2">
    <source>
        <dbReference type="SAM" id="MobiDB-lite"/>
    </source>
</evidence>
<dbReference type="Proteomes" id="UP000018680">
    <property type="component" value="Chromosome"/>
</dbReference>
<dbReference type="PANTHER" id="PTHR43707">
    <property type="entry name" value="HISTIDYL-TRNA SYNTHETASE"/>
    <property type="match status" value="1"/>
</dbReference>
<reference evidence="4 5" key="1">
    <citation type="journal article" date="2015" name="Stand. Genomic Sci.">
        <title>Complete genome sequence and description of Salinispira pacifica gen. nov., sp. nov., a novel spirochaete isolated form a hypersaline microbial mat.</title>
        <authorList>
            <person name="Ben Hania W."/>
            <person name="Joseph M."/>
            <person name="Schumann P."/>
            <person name="Bunk B."/>
            <person name="Fiebig A."/>
            <person name="Sproer C."/>
            <person name="Klenk H.P."/>
            <person name="Fardeau M.L."/>
            <person name="Spring S."/>
        </authorList>
    </citation>
    <scope>NUCLEOTIDE SEQUENCE [LARGE SCALE GENOMIC DNA]</scope>
    <source>
        <strain evidence="4 5">L21-RPul-D2</strain>
    </source>
</reference>
<evidence type="ECO:0000313" key="4">
    <source>
        <dbReference type="EMBL" id="AHC14458.1"/>
    </source>
</evidence>
<dbReference type="GO" id="GO:0006427">
    <property type="term" value="P:histidyl-tRNA aminoacylation"/>
    <property type="evidence" value="ECO:0007669"/>
    <property type="project" value="TreeGrafter"/>
</dbReference>
<accession>V5WF82</accession>
<dbReference type="eggNOG" id="COG3705">
    <property type="taxonomic scope" value="Bacteria"/>
</dbReference>
<dbReference type="InterPro" id="IPR045864">
    <property type="entry name" value="aa-tRNA-synth_II/BPL/LPL"/>
</dbReference>
<protein>
    <submittedName>
        <fullName evidence="4">ATP phosphoribosyltransferase regulatory subunit</fullName>
        <ecNumber evidence="4">2.4.2.17</ecNumber>
    </submittedName>
</protein>
<evidence type="ECO:0000313" key="5">
    <source>
        <dbReference type="Proteomes" id="UP000018680"/>
    </source>
</evidence>
<feature type="binding site" evidence="1">
    <location>
        <begin position="82"/>
        <end position="84"/>
    </location>
    <ligand>
        <name>L-histidine</name>
        <dbReference type="ChEBI" id="CHEBI:57595"/>
    </ligand>
</feature>
<dbReference type="PIRSF" id="PIRSF001549">
    <property type="entry name" value="His-tRNA_synth"/>
    <property type="match status" value="1"/>
</dbReference>
<dbReference type="Pfam" id="PF13393">
    <property type="entry name" value="tRNA-synt_His"/>
    <property type="match status" value="1"/>
</dbReference>
<proteinExistence type="predicted"/>
<dbReference type="SUPFAM" id="SSF55681">
    <property type="entry name" value="Class II aaRS and biotin synthetases"/>
    <property type="match status" value="1"/>
</dbReference>
<keyword evidence="4" id="KW-0808">Transferase</keyword>
<dbReference type="InterPro" id="IPR004516">
    <property type="entry name" value="HisRS/HisZ"/>
</dbReference>
<dbReference type="EMBL" id="CP006939">
    <property type="protein sequence ID" value="AHC14458.1"/>
    <property type="molecule type" value="Genomic_DNA"/>
</dbReference>
<feature type="compositionally biased region" description="Basic and acidic residues" evidence="2">
    <location>
        <begin position="353"/>
        <end position="364"/>
    </location>
</feature>
<feature type="binding site" evidence="1">
    <location>
        <position position="112"/>
    </location>
    <ligand>
        <name>L-histidine</name>
        <dbReference type="ChEBI" id="CHEBI:57595"/>
    </ligand>
</feature>
<dbReference type="OrthoDB" id="9800814at2"/>
<dbReference type="Gene3D" id="3.30.930.10">
    <property type="entry name" value="Bira Bifunctional Protein, Domain 2"/>
    <property type="match status" value="1"/>
</dbReference>
<dbReference type="HOGENOM" id="CLU_025113_0_2_12"/>
<evidence type="ECO:0000256" key="1">
    <source>
        <dbReference type="PIRSR" id="PIRSR001549-1"/>
    </source>
</evidence>
<feature type="region of interest" description="Disordered" evidence="2">
    <location>
        <begin position="345"/>
        <end position="364"/>
    </location>
</feature>